<evidence type="ECO:0000256" key="8">
    <source>
        <dbReference type="ARBA" id="ARBA00012016"/>
    </source>
</evidence>
<feature type="binding site" evidence="19">
    <location>
        <begin position="53"/>
        <end position="56"/>
    </location>
    <ligand>
        <name>GTP</name>
        <dbReference type="ChEBI" id="CHEBI:37565"/>
    </ligand>
</feature>
<comment type="function">
    <text evidence="4">Catalyzes ATP-dependent phosphorylation of adenosylcobinamide and addition of GMP to adenosylcobinamide phosphate.</text>
</comment>
<dbReference type="AlphaFoldDB" id="A0AA48K7A7"/>
<feature type="binding site" evidence="19">
    <location>
        <begin position="9"/>
        <end position="16"/>
    </location>
    <ligand>
        <name>GTP</name>
        <dbReference type="ChEBI" id="CHEBI:37565"/>
    </ligand>
</feature>
<dbReference type="Gene3D" id="3.40.50.300">
    <property type="entry name" value="P-loop containing nucleotide triphosphate hydrolases"/>
    <property type="match status" value="1"/>
</dbReference>
<dbReference type="PIRSF" id="PIRSF006135">
    <property type="entry name" value="CobU"/>
    <property type="match status" value="1"/>
</dbReference>
<dbReference type="GO" id="GO:0005524">
    <property type="term" value="F:ATP binding"/>
    <property type="evidence" value="ECO:0007669"/>
    <property type="project" value="UniProtKB-KW"/>
</dbReference>
<dbReference type="EMBL" id="AP027080">
    <property type="protein sequence ID" value="BDU70881.1"/>
    <property type="molecule type" value="Genomic_DNA"/>
</dbReference>
<evidence type="ECO:0000313" key="20">
    <source>
        <dbReference type="EMBL" id="BDU70881.1"/>
    </source>
</evidence>
<evidence type="ECO:0000256" key="3">
    <source>
        <dbReference type="ARBA" id="ARBA00001522"/>
    </source>
</evidence>
<dbReference type="SUPFAM" id="SSF52540">
    <property type="entry name" value="P-loop containing nucleoside triphosphate hydrolases"/>
    <property type="match status" value="1"/>
</dbReference>
<evidence type="ECO:0000256" key="18">
    <source>
        <dbReference type="PIRSR" id="PIRSR006135-1"/>
    </source>
</evidence>
<dbReference type="InterPro" id="IPR003203">
    <property type="entry name" value="CobU/CobP"/>
</dbReference>
<dbReference type="EC" id="2.7.1.156" evidence="8"/>
<comment type="pathway">
    <text evidence="5">Cofactor biosynthesis; adenosylcobalamin biosynthesis; adenosylcobalamin from cob(II)yrinate a,c-diamide: step 6/7.</text>
</comment>
<feature type="binding site" evidence="19">
    <location>
        <position position="85"/>
    </location>
    <ligand>
        <name>GTP</name>
        <dbReference type="ChEBI" id="CHEBI:37565"/>
    </ligand>
</feature>
<gene>
    <name evidence="20" type="ORF">METEAL_00550</name>
</gene>
<protein>
    <recommendedName>
        <fullName evidence="16">Adenosylcobinamide kinase</fullName>
        <ecNumber evidence="8">2.7.1.156</ecNumber>
        <ecNumber evidence="9">2.7.7.62</ecNumber>
    </recommendedName>
    <alternativeName>
        <fullName evidence="17">Adenosylcobinamide-phosphate guanylyltransferase</fullName>
    </alternativeName>
</protein>
<evidence type="ECO:0000256" key="2">
    <source>
        <dbReference type="ARBA" id="ARBA00000711"/>
    </source>
</evidence>
<evidence type="ECO:0000256" key="4">
    <source>
        <dbReference type="ARBA" id="ARBA00003889"/>
    </source>
</evidence>
<comment type="pathway">
    <text evidence="6">Cofactor biosynthesis; adenosylcobalamin biosynthesis; adenosylcobalamin from cob(II)yrinate a,c-diamide: step 5/7.</text>
</comment>
<dbReference type="CDD" id="cd00544">
    <property type="entry name" value="CobU"/>
    <property type="match status" value="1"/>
</dbReference>
<evidence type="ECO:0000256" key="5">
    <source>
        <dbReference type="ARBA" id="ARBA00004692"/>
    </source>
</evidence>
<comment type="catalytic activity">
    <reaction evidence="3">
        <text>adenosylcob(III)inamide + GTP = adenosylcob(III)inamide phosphate + GDP + H(+)</text>
        <dbReference type="Rhea" id="RHEA:15765"/>
        <dbReference type="ChEBI" id="CHEBI:2480"/>
        <dbReference type="ChEBI" id="CHEBI:15378"/>
        <dbReference type="ChEBI" id="CHEBI:37565"/>
        <dbReference type="ChEBI" id="CHEBI:58189"/>
        <dbReference type="ChEBI" id="CHEBI:58502"/>
        <dbReference type="EC" id="2.7.1.156"/>
    </reaction>
</comment>
<dbReference type="GO" id="GO:0009236">
    <property type="term" value="P:cobalamin biosynthetic process"/>
    <property type="evidence" value="ECO:0007669"/>
    <property type="project" value="UniProtKB-KW"/>
</dbReference>
<dbReference type="KEGG" id="msil:METEAL_00550"/>
<dbReference type="PANTHER" id="PTHR34848:SF1">
    <property type="entry name" value="BIFUNCTIONAL ADENOSYLCOBALAMIN BIOSYNTHESIS PROTEIN COBU"/>
    <property type="match status" value="1"/>
</dbReference>
<dbReference type="GO" id="GO:0005525">
    <property type="term" value="F:GTP binding"/>
    <property type="evidence" value="ECO:0007669"/>
    <property type="project" value="UniProtKB-KW"/>
</dbReference>
<keyword evidence="11" id="KW-0808">Transferase</keyword>
<evidence type="ECO:0000256" key="10">
    <source>
        <dbReference type="ARBA" id="ARBA00022573"/>
    </source>
</evidence>
<evidence type="ECO:0000256" key="13">
    <source>
        <dbReference type="ARBA" id="ARBA00022777"/>
    </source>
</evidence>
<dbReference type="InterPro" id="IPR027417">
    <property type="entry name" value="P-loop_NTPase"/>
</dbReference>
<evidence type="ECO:0000256" key="16">
    <source>
        <dbReference type="ARBA" id="ARBA00029570"/>
    </source>
</evidence>
<evidence type="ECO:0000256" key="15">
    <source>
        <dbReference type="ARBA" id="ARBA00023134"/>
    </source>
</evidence>
<sequence>MGRILFLTGPVRSGKSSWAVERASAWGPGTVFVATYRPDAGDAEMAERVERHRAERPGWRTLEAPARVAESLEGLDPPPSGVVLDCLTLWLGDRMEASDEAILGAWSEELAAFARLPWPIIIVGNEVGWCPVPGDAALRRFRDLAGWLGQATAKAADEAWLFVAGCPLRIK</sequence>
<accession>A0AA48K7A7</accession>
<reference evidence="21" key="1">
    <citation type="journal article" date="2023" name="Int. J. Syst. Evol. Microbiol.">
        <title>Mesoterricola silvestris gen. nov., sp. nov., Mesoterricola sediminis sp. nov., Geothrix oryzae sp. nov., Geothrix edaphica sp. nov., Geothrix rubra sp. nov., and Geothrix limicola sp. nov., six novel members of Acidobacteriota isolated from soils.</title>
        <authorList>
            <person name="Itoh H."/>
            <person name="Sugisawa Y."/>
            <person name="Mise K."/>
            <person name="Xu Z."/>
            <person name="Kuniyasu M."/>
            <person name="Ushijima N."/>
            <person name="Kawano K."/>
            <person name="Kobayashi E."/>
            <person name="Shiratori Y."/>
            <person name="Masuda Y."/>
            <person name="Senoo K."/>
        </authorList>
    </citation>
    <scope>NUCLEOTIDE SEQUENCE [LARGE SCALE GENOMIC DNA]</scope>
    <source>
        <strain evidence="21">W79</strain>
    </source>
</reference>
<dbReference type="GO" id="GO:0008820">
    <property type="term" value="F:cobinamide phosphate guanylyltransferase activity"/>
    <property type="evidence" value="ECO:0007669"/>
    <property type="project" value="UniProtKB-EC"/>
</dbReference>
<evidence type="ECO:0000256" key="14">
    <source>
        <dbReference type="ARBA" id="ARBA00022840"/>
    </source>
</evidence>
<evidence type="ECO:0000256" key="7">
    <source>
        <dbReference type="ARBA" id="ARBA00007490"/>
    </source>
</evidence>
<evidence type="ECO:0000256" key="17">
    <source>
        <dbReference type="ARBA" id="ARBA00030571"/>
    </source>
</evidence>
<keyword evidence="15 19" id="KW-0342">GTP-binding</keyword>
<keyword evidence="21" id="KW-1185">Reference proteome</keyword>
<evidence type="ECO:0000256" key="19">
    <source>
        <dbReference type="PIRSR" id="PIRSR006135-2"/>
    </source>
</evidence>
<dbReference type="RefSeq" id="WP_316413782.1">
    <property type="nucleotide sequence ID" value="NZ_AP027080.1"/>
</dbReference>
<dbReference type="EC" id="2.7.7.62" evidence="9"/>
<keyword evidence="13 20" id="KW-0418">Kinase</keyword>
<evidence type="ECO:0000313" key="21">
    <source>
        <dbReference type="Proteomes" id="UP001238179"/>
    </source>
</evidence>
<evidence type="ECO:0000256" key="6">
    <source>
        <dbReference type="ARBA" id="ARBA00005159"/>
    </source>
</evidence>
<dbReference type="GO" id="GO:0043752">
    <property type="term" value="F:adenosylcobinamide kinase activity"/>
    <property type="evidence" value="ECO:0007669"/>
    <property type="project" value="UniProtKB-EC"/>
</dbReference>
<evidence type="ECO:0000256" key="11">
    <source>
        <dbReference type="ARBA" id="ARBA00022679"/>
    </source>
</evidence>
<feature type="binding site" evidence="19">
    <location>
        <position position="63"/>
    </location>
    <ligand>
        <name>GTP</name>
        <dbReference type="ChEBI" id="CHEBI:37565"/>
    </ligand>
</feature>
<evidence type="ECO:0000256" key="1">
    <source>
        <dbReference type="ARBA" id="ARBA00000312"/>
    </source>
</evidence>
<name>A0AA48K7A7_9BACT</name>
<keyword evidence="14" id="KW-0067">ATP-binding</keyword>
<evidence type="ECO:0000256" key="12">
    <source>
        <dbReference type="ARBA" id="ARBA00022741"/>
    </source>
</evidence>
<dbReference type="Pfam" id="PF02283">
    <property type="entry name" value="CobU"/>
    <property type="match status" value="1"/>
</dbReference>
<comment type="catalytic activity">
    <reaction evidence="2">
        <text>adenosylcob(III)inamide phosphate + GTP + H(+) = adenosylcob(III)inamide-GDP + diphosphate</text>
        <dbReference type="Rhea" id="RHEA:22712"/>
        <dbReference type="ChEBI" id="CHEBI:15378"/>
        <dbReference type="ChEBI" id="CHEBI:33019"/>
        <dbReference type="ChEBI" id="CHEBI:37565"/>
        <dbReference type="ChEBI" id="CHEBI:58502"/>
        <dbReference type="ChEBI" id="CHEBI:60487"/>
        <dbReference type="EC" id="2.7.7.62"/>
    </reaction>
</comment>
<dbReference type="PANTHER" id="PTHR34848">
    <property type="match status" value="1"/>
</dbReference>
<comment type="similarity">
    <text evidence="7">Belongs to the CobU/CobP family.</text>
</comment>
<evidence type="ECO:0000256" key="9">
    <source>
        <dbReference type="ARBA" id="ARBA00012523"/>
    </source>
</evidence>
<organism evidence="20 21">
    <name type="scientific">Mesoterricola silvestris</name>
    <dbReference type="NCBI Taxonomy" id="2927979"/>
    <lineage>
        <taxon>Bacteria</taxon>
        <taxon>Pseudomonadati</taxon>
        <taxon>Acidobacteriota</taxon>
        <taxon>Holophagae</taxon>
        <taxon>Holophagales</taxon>
        <taxon>Holophagaceae</taxon>
        <taxon>Mesoterricola</taxon>
    </lineage>
</organism>
<proteinExistence type="inferred from homology"/>
<dbReference type="Proteomes" id="UP001238179">
    <property type="component" value="Chromosome"/>
</dbReference>
<keyword evidence="10" id="KW-0169">Cobalamin biosynthesis</keyword>
<comment type="catalytic activity">
    <reaction evidence="1">
        <text>adenosylcob(III)inamide + ATP = adenosylcob(III)inamide phosphate + ADP + H(+)</text>
        <dbReference type="Rhea" id="RHEA:15769"/>
        <dbReference type="ChEBI" id="CHEBI:2480"/>
        <dbReference type="ChEBI" id="CHEBI:15378"/>
        <dbReference type="ChEBI" id="CHEBI:30616"/>
        <dbReference type="ChEBI" id="CHEBI:58502"/>
        <dbReference type="ChEBI" id="CHEBI:456216"/>
        <dbReference type="EC" id="2.7.1.156"/>
    </reaction>
</comment>
<feature type="active site" description="GMP-histidine intermediate" evidence="18">
    <location>
        <position position="52"/>
    </location>
</feature>
<keyword evidence="12 19" id="KW-0547">Nucleotide-binding</keyword>